<organism evidence="4 5">
    <name type="scientific">Riccia fluitans</name>
    <dbReference type="NCBI Taxonomy" id="41844"/>
    <lineage>
        <taxon>Eukaryota</taxon>
        <taxon>Viridiplantae</taxon>
        <taxon>Streptophyta</taxon>
        <taxon>Embryophyta</taxon>
        <taxon>Marchantiophyta</taxon>
        <taxon>Marchantiopsida</taxon>
        <taxon>Marchantiidae</taxon>
        <taxon>Marchantiales</taxon>
        <taxon>Ricciaceae</taxon>
        <taxon>Riccia</taxon>
    </lineage>
</organism>
<sequence>MRPELHRPRRRFHFKDISDDICFQKLFKSRSNALVSTRYRRAFEAIFSSETVGIWSDKVQRKLKVLIREKKSKMTRVTLVMFVAVAAVAFFAPPIAARSHHIRLFPRAAKDDVLCVGSVVELLQLHEGRQFKAYDHKGGFRAVGAGYNLDYKTDKRRSELQEIGLDYDRVYNGEMKLDDLQISELLVRDAKRALRRAGKNLESLNELCCALQAVFADIQHTVGSTDNFPRDDLDQVIQKTSSQDFKSAADELERTKWCSDRVHKNRCEDNLELFDRGCPASGGREGCF</sequence>
<dbReference type="Gene3D" id="1.10.530.40">
    <property type="match status" value="1"/>
</dbReference>
<dbReference type="EMBL" id="JBHFFA010000008">
    <property type="protein sequence ID" value="KAL2609677.1"/>
    <property type="molecule type" value="Genomic_DNA"/>
</dbReference>
<evidence type="ECO:0000256" key="1">
    <source>
        <dbReference type="ARBA" id="ARBA00022529"/>
    </source>
</evidence>
<keyword evidence="1" id="KW-0929">Antimicrobial</keyword>
<dbReference type="GO" id="GO:0031640">
    <property type="term" value="P:killing of cells of another organism"/>
    <property type="evidence" value="ECO:0007669"/>
    <property type="project" value="UniProtKB-KW"/>
</dbReference>
<keyword evidence="3" id="KW-0812">Transmembrane</keyword>
<dbReference type="InterPro" id="IPR023346">
    <property type="entry name" value="Lysozyme-like_dom_sf"/>
</dbReference>
<accession>A0ABD1XL62</accession>
<dbReference type="PANTHER" id="PTHR37406:SF1">
    <property type="entry name" value="T4-TYPE LYSOZYME 1-RELATED"/>
    <property type="match status" value="1"/>
</dbReference>
<evidence type="ECO:0000313" key="5">
    <source>
        <dbReference type="Proteomes" id="UP001605036"/>
    </source>
</evidence>
<name>A0ABD1XL62_9MARC</name>
<dbReference type="InterPro" id="IPR023347">
    <property type="entry name" value="Lysozyme_dom_sf"/>
</dbReference>
<gene>
    <name evidence="4" type="ORF">R1flu_028250</name>
</gene>
<protein>
    <submittedName>
        <fullName evidence="4">Uncharacterized protein</fullName>
    </submittedName>
</protein>
<dbReference type="SUPFAM" id="SSF53955">
    <property type="entry name" value="Lysozyme-like"/>
    <property type="match status" value="1"/>
</dbReference>
<evidence type="ECO:0000256" key="2">
    <source>
        <dbReference type="ARBA" id="ARBA00022638"/>
    </source>
</evidence>
<dbReference type="PANTHER" id="PTHR37406">
    <property type="entry name" value="T4-TYPE LYSOZYME 1-RELATED"/>
    <property type="match status" value="1"/>
</dbReference>
<dbReference type="GO" id="GO:0042742">
    <property type="term" value="P:defense response to bacterium"/>
    <property type="evidence" value="ECO:0007669"/>
    <property type="project" value="UniProtKB-KW"/>
</dbReference>
<evidence type="ECO:0000313" key="4">
    <source>
        <dbReference type="EMBL" id="KAL2609677.1"/>
    </source>
</evidence>
<proteinExistence type="predicted"/>
<keyword evidence="3" id="KW-1133">Transmembrane helix</keyword>
<keyword evidence="3" id="KW-0472">Membrane</keyword>
<reference evidence="4 5" key="1">
    <citation type="submission" date="2024-09" db="EMBL/GenBank/DDBJ databases">
        <title>Chromosome-scale assembly of Riccia fluitans.</title>
        <authorList>
            <person name="Paukszto L."/>
            <person name="Sawicki J."/>
            <person name="Karawczyk K."/>
            <person name="Piernik-Szablinska J."/>
            <person name="Szczecinska M."/>
            <person name="Mazdziarz M."/>
        </authorList>
    </citation>
    <scope>NUCLEOTIDE SEQUENCE [LARGE SCALE GENOMIC DNA]</scope>
    <source>
        <strain evidence="4">Rf_01</strain>
        <tissue evidence="4">Aerial parts of the thallus</tissue>
    </source>
</reference>
<evidence type="ECO:0000256" key="3">
    <source>
        <dbReference type="SAM" id="Phobius"/>
    </source>
</evidence>
<dbReference type="Proteomes" id="UP001605036">
    <property type="component" value="Unassembled WGS sequence"/>
</dbReference>
<feature type="transmembrane region" description="Helical" evidence="3">
    <location>
        <begin position="77"/>
        <end position="97"/>
    </location>
</feature>
<dbReference type="AlphaFoldDB" id="A0ABD1XL62"/>
<keyword evidence="5" id="KW-1185">Reference proteome</keyword>
<comment type="caution">
    <text evidence="4">The sequence shown here is derived from an EMBL/GenBank/DDBJ whole genome shotgun (WGS) entry which is preliminary data.</text>
</comment>
<keyword evidence="2" id="KW-0081">Bacteriolytic enzyme</keyword>
<dbReference type="InterPro" id="IPR052619">
    <property type="entry name" value="Phage_lysozyme-like"/>
</dbReference>
<dbReference type="GO" id="GO:0003824">
    <property type="term" value="F:catalytic activity"/>
    <property type="evidence" value="ECO:0007669"/>
    <property type="project" value="UniProtKB-KW"/>
</dbReference>